<dbReference type="InterPro" id="IPR011009">
    <property type="entry name" value="Kinase-like_dom_sf"/>
</dbReference>
<name>A0A9J6P2B6_9CLOT</name>
<keyword evidence="1" id="KW-0723">Serine/threonine-protein kinase</keyword>
<dbReference type="AlphaFoldDB" id="A0A9J6P2B6"/>
<organism evidence="1 2">
    <name type="scientific">Oceanirhabdus seepicola</name>
    <dbReference type="NCBI Taxonomy" id="2828781"/>
    <lineage>
        <taxon>Bacteria</taxon>
        <taxon>Bacillati</taxon>
        <taxon>Bacillota</taxon>
        <taxon>Clostridia</taxon>
        <taxon>Eubacteriales</taxon>
        <taxon>Clostridiaceae</taxon>
        <taxon>Oceanirhabdus</taxon>
    </lineage>
</organism>
<accession>A0A9J6P2B6</accession>
<evidence type="ECO:0000313" key="1">
    <source>
        <dbReference type="EMBL" id="MCM1990751.1"/>
    </source>
</evidence>
<comment type="caution">
    <text evidence="1">The sequence shown here is derived from an EMBL/GenBank/DDBJ whole genome shotgun (WGS) entry which is preliminary data.</text>
</comment>
<reference evidence="1" key="1">
    <citation type="journal article" date="2021" name="mSystems">
        <title>Bacteria and Archaea Synergistically Convert Glycine Betaine to Biogenic Methane in the Formosa Cold Seep of the South China Sea.</title>
        <authorList>
            <person name="Li L."/>
            <person name="Zhang W."/>
            <person name="Zhang S."/>
            <person name="Song L."/>
            <person name="Sun Q."/>
            <person name="Zhang H."/>
            <person name="Xiang H."/>
            <person name="Dong X."/>
        </authorList>
    </citation>
    <scope>NUCLEOTIDE SEQUENCE</scope>
    <source>
        <strain evidence="1">ZWT</strain>
    </source>
</reference>
<protein>
    <submittedName>
        <fullName evidence="1">Serine/threonine protein kinase</fullName>
    </submittedName>
</protein>
<gene>
    <name evidence="1" type="ORF">KDK92_13550</name>
</gene>
<proteinExistence type="predicted"/>
<dbReference type="EMBL" id="JAGSOJ010000002">
    <property type="protein sequence ID" value="MCM1990751.1"/>
    <property type="molecule type" value="Genomic_DNA"/>
</dbReference>
<dbReference type="Proteomes" id="UP001056429">
    <property type="component" value="Unassembled WGS sequence"/>
</dbReference>
<reference evidence="1" key="2">
    <citation type="submission" date="2021-04" db="EMBL/GenBank/DDBJ databases">
        <authorList>
            <person name="Dong X."/>
        </authorList>
    </citation>
    <scope>NUCLEOTIDE SEQUENCE</scope>
    <source>
        <strain evidence="1">ZWT</strain>
    </source>
</reference>
<keyword evidence="2" id="KW-1185">Reference proteome</keyword>
<dbReference type="SUPFAM" id="SSF56112">
    <property type="entry name" value="Protein kinase-like (PK-like)"/>
    <property type="match status" value="1"/>
</dbReference>
<sequence>MAFCLGYDLEKCKYLGEGYEGQVLLTPDNKALKIFKNSEKAFHEYDILKKCEGSVFFPKAYVLNKNVVLREFVGGIELREYLEKYKINEKLARNLILLMFEFIKLGFTRIDTGSKHIFVQEDYSVMIIDPRKSYTKVVNAPYKLLRALERRGQLDDFLKVLVEMDPNIARYWLECYTFEYDYVTMGTRFKFSK</sequence>
<dbReference type="GO" id="GO:0004674">
    <property type="term" value="F:protein serine/threonine kinase activity"/>
    <property type="evidence" value="ECO:0007669"/>
    <property type="project" value="UniProtKB-KW"/>
</dbReference>
<evidence type="ECO:0000313" key="2">
    <source>
        <dbReference type="Proteomes" id="UP001056429"/>
    </source>
</evidence>
<keyword evidence="1" id="KW-0808">Transferase</keyword>
<keyword evidence="1" id="KW-0418">Kinase</keyword>
<dbReference type="RefSeq" id="WP_250859843.1">
    <property type="nucleotide sequence ID" value="NZ_JAGSOJ010000002.1"/>
</dbReference>